<dbReference type="EMBL" id="JBHRTN010000004">
    <property type="protein sequence ID" value="MFC3124241.1"/>
    <property type="molecule type" value="Genomic_DNA"/>
</dbReference>
<sequence length="103" mass="10681">MFAQRPDIRPATVEVLVAGQPVRVPEGASAAAAILTAGIPASRETPVTGSPRLPYCMMGVCFDCLAEIDGVSNRQACMVTVAPGMAIAPQRGARHGYRAEDAA</sequence>
<reference evidence="3" key="1">
    <citation type="journal article" date="2019" name="Int. J. Syst. Evol. Microbiol.">
        <title>The Global Catalogue of Microorganisms (GCM) 10K type strain sequencing project: providing services to taxonomists for standard genome sequencing and annotation.</title>
        <authorList>
            <consortium name="The Broad Institute Genomics Platform"/>
            <consortium name="The Broad Institute Genome Sequencing Center for Infectious Disease"/>
            <person name="Wu L."/>
            <person name="Ma J."/>
        </authorList>
    </citation>
    <scope>NUCLEOTIDE SEQUENCE [LARGE SCALE GENOMIC DNA]</scope>
    <source>
        <strain evidence="3">KCTC 52094</strain>
    </source>
</reference>
<proteinExistence type="predicted"/>
<gene>
    <name evidence="2" type="ORF">ACFOD4_04140</name>
</gene>
<organism evidence="2 3">
    <name type="scientific">Teichococcus globiformis</name>
    <dbReference type="NCBI Taxonomy" id="2307229"/>
    <lineage>
        <taxon>Bacteria</taxon>
        <taxon>Pseudomonadati</taxon>
        <taxon>Pseudomonadota</taxon>
        <taxon>Alphaproteobacteria</taxon>
        <taxon>Acetobacterales</taxon>
        <taxon>Roseomonadaceae</taxon>
        <taxon>Roseomonas</taxon>
    </lineage>
</organism>
<evidence type="ECO:0000313" key="3">
    <source>
        <dbReference type="Proteomes" id="UP001595593"/>
    </source>
</evidence>
<protein>
    <submittedName>
        <fullName evidence="2">(2Fe-2S)-binding protein</fullName>
    </submittedName>
</protein>
<keyword evidence="3" id="KW-1185">Reference proteome</keyword>
<name>A0ABV7G0Q4_9PROT</name>
<comment type="caution">
    <text evidence="2">The sequence shown here is derived from an EMBL/GenBank/DDBJ whole genome shotgun (WGS) entry which is preliminary data.</text>
</comment>
<dbReference type="SUPFAM" id="SSF54292">
    <property type="entry name" value="2Fe-2S ferredoxin-like"/>
    <property type="match status" value="1"/>
</dbReference>
<keyword evidence="1" id="KW-0560">Oxidoreductase</keyword>
<dbReference type="InterPro" id="IPR036010">
    <property type="entry name" value="2Fe-2S_ferredoxin-like_sf"/>
</dbReference>
<evidence type="ECO:0000256" key="1">
    <source>
        <dbReference type="ARBA" id="ARBA00023002"/>
    </source>
</evidence>
<dbReference type="Pfam" id="PF13510">
    <property type="entry name" value="Fer2_4"/>
    <property type="match status" value="1"/>
</dbReference>
<dbReference type="Proteomes" id="UP001595593">
    <property type="component" value="Unassembled WGS sequence"/>
</dbReference>
<dbReference type="Gene3D" id="3.10.20.440">
    <property type="entry name" value="2Fe-2S iron-sulphur cluster binding domain, sarcosine oxidase, alpha subunit, N-terminal domain"/>
    <property type="match status" value="1"/>
</dbReference>
<accession>A0ABV7G0Q4</accession>
<dbReference type="RefSeq" id="WP_379594623.1">
    <property type="nucleotide sequence ID" value="NZ_JBHRTN010000004.1"/>
</dbReference>
<dbReference type="InterPro" id="IPR042204">
    <property type="entry name" value="2Fe-2S-bd_N"/>
</dbReference>
<evidence type="ECO:0000313" key="2">
    <source>
        <dbReference type="EMBL" id="MFC3124241.1"/>
    </source>
</evidence>